<keyword evidence="8" id="KW-1185">Reference proteome</keyword>
<evidence type="ECO:0000256" key="2">
    <source>
        <dbReference type="ARBA" id="ARBA00022737"/>
    </source>
</evidence>
<dbReference type="SMART" id="SM00335">
    <property type="entry name" value="ANX"/>
    <property type="match status" value="8"/>
</dbReference>
<evidence type="ECO:0000256" key="6">
    <source>
        <dbReference type="RuleBase" id="RU003540"/>
    </source>
</evidence>
<dbReference type="GO" id="GO:0005509">
    <property type="term" value="F:calcium ion binding"/>
    <property type="evidence" value="ECO:0007669"/>
    <property type="project" value="InterPro"/>
</dbReference>
<protein>
    <recommendedName>
        <fullName evidence="6">Annexin</fullName>
    </recommendedName>
</protein>
<evidence type="ECO:0000256" key="1">
    <source>
        <dbReference type="ARBA" id="ARBA00007831"/>
    </source>
</evidence>
<evidence type="ECO:0000256" key="4">
    <source>
        <dbReference type="ARBA" id="ARBA00023216"/>
    </source>
</evidence>
<sequence length="723" mass="80301">MILKLPVSDQLSQTSQGKSIFKTVKRMTFFKKFLQKIGDDDSSKGFKSGADETAYFGTVKADTNFNAQNDAAKLKKAIETKGVDEATIVDVLAKRNNAQRQQIKEAYQQSTGKPLADALKKALKSDFEEVVLALLMTPPEYDAFEMKKAMKGLGTKESVLSEILGTRSNKEITAMKTAFKEAYGELLEEKIKGEVSGDIETTLLALCKATRSEDYKIDDGLAKSDAKVLFEAGENRVGTVCSVLIDVLTSRSEAQLGKIFQYYGKYSKQGLAKALESELHGDLEDCLMTLVKSAWNKPAYFAEKLNLAMKGLGTNTDTLTRIIVSRSEIDLLKIIQEYKRMYGKTLQEAILKETSGDYEKILLALCQPLQTSQRNSIFKALKMSFLKNLFQSSNDEQGFKPAPAFESGFFGTVKAYPNFDAKNDAAKLKKAIETRGVDEATIVEVLAKRSNAQRQQIREAYKQSTGKPLADDLKRVLRSDFEEVVLALLMTPSEYDAFEMKRAIKGVGTNEAVLNEILGTRSNKEIAALKTIYTEVYGELLEENIKSDVKGHLETTLVALCKATRSEERNIDDGKAMSDAKALFNAAENRLGTVCSVLIEILTNRSEAQLCKILQHYSTLSKDGLAKDLEGELHGSFEDCLTTLVKSAWNKPAYFAERLHLAMKGLGTNTDTLTRIIVSRSEIDLLKIMQEYKRMYGKTLQEDILKETGGDYEKIMLAICGAP</sequence>
<dbReference type="Gene3D" id="1.10.220.10">
    <property type="entry name" value="Annexin"/>
    <property type="match status" value="8"/>
</dbReference>
<accession>A0AA88U4P6</accession>
<comment type="caution">
    <text evidence="7">The sequence shown here is derived from an EMBL/GenBank/DDBJ whole genome shotgun (WGS) entry which is preliminary data.</text>
</comment>
<dbReference type="GO" id="GO:0001786">
    <property type="term" value="F:phosphatidylserine binding"/>
    <property type="evidence" value="ECO:0007669"/>
    <property type="project" value="TreeGrafter"/>
</dbReference>
<comment type="similarity">
    <text evidence="1 6">Belongs to the annexin family.</text>
</comment>
<dbReference type="AlphaFoldDB" id="A0AA88U4P6"/>
<keyword evidence="2 6" id="KW-0677">Repeat</keyword>
<dbReference type="GO" id="GO:0005634">
    <property type="term" value="C:nucleus"/>
    <property type="evidence" value="ECO:0007669"/>
    <property type="project" value="TreeGrafter"/>
</dbReference>
<dbReference type="FunFam" id="1.10.220.10:FF:000002">
    <property type="entry name" value="Annexin"/>
    <property type="match status" value="2"/>
</dbReference>
<dbReference type="GO" id="GO:0005544">
    <property type="term" value="F:calcium-dependent phospholipid binding"/>
    <property type="evidence" value="ECO:0007669"/>
    <property type="project" value="UniProtKB-KW"/>
</dbReference>
<dbReference type="FunFam" id="1.10.220.10:FF:000003">
    <property type="entry name" value="Annexin"/>
    <property type="match status" value="2"/>
</dbReference>
<proteinExistence type="inferred from homology"/>
<dbReference type="Pfam" id="PF00191">
    <property type="entry name" value="Annexin"/>
    <property type="match status" value="8"/>
</dbReference>
<evidence type="ECO:0000313" key="7">
    <source>
        <dbReference type="EMBL" id="KAK2911493.1"/>
    </source>
</evidence>
<keyword evidence="4 6" id="KW-0041">Annexin</keyword>
<evidence type="ECO:0000256" key="5">
    <source>
        <dbReference type="ARBA" id="ARBA00023302"/>
    </source>
</evidence>
<comment type="domain">
    <text evidence="6">A pair of annexin repeats may form one binding site for calcium and phospholipid.</text>
</comment>
<dbReference type="PANTHER" id="PTHR10502">
    <property type="entry name" value="ANNEXIN"/>
    <property type="match status" value="1"/>
</dbReference>
<reference evidence="7" key="1">
    <citation type="submission" date="2023-08" db="EMBL/GenBank/DDBJ databases">
        <title>Chromosome-level Genome Assembly of mud carp (Cirrhinus molitorella).</title>
        <authorList>
            <person name="Liu H."/>
        </authorList>
    </citation>
    <scope>NUCLEOTIDE SEQUENCE</scope>
    <source>
        <strain evidence="7">Prfri</strain>
        <tissue evidence="7">Muscle</tissue>
    </source>
</reference>
<organism evidence="7 8">
    <name type="scientific">Cirrhinus molitorella</name>
    <name type="common">mud carp</name>
    <dbReference type="NCBI Taxonomy" id="172907"/>
    <lineage>
        <taxon>Eukaryota</taxon>
        <taxon>Metazoa</taxon>
        <taxon>Chordata</taxon>
        <taxon>Craniata</taxon>
        <taxon>Vertebrata</taxon>
        <taxon>Euteleostomi</taxon>
        <taxon>Actinopterygii</taxon>
        <taxon>Neopterygii</taxon>
        <taxon>Teleostei</taxon>
        <taxon>Ostariophysi</taxon>
        <taxon>Cypriniformes</taxon>
        <taxon>Cyprinidae</taxon>
        <taxon>Labeoninae</taxon>
        <taxon>Labeonini</taxon>
        <taxon>Cirrhinus</taxon>
    </lineage>
</organism>
<dbReference type="GO" id="GO:0012506">
    <property type="term" value="C:vesicle membrane"/>
    <property type="evidence" value="ECO:0007669"/>
    <property type="project" value="TreeGrafter"/>
</dbReference>
<dbReference type="GO" id="GO:0005886">
    <property type="term" value="C:plasma membrane"/>
    <property type="evidence" value="ECO:0007669"/>
    <property type="project" value="TreeGrafter"/>
</dbReference>
<dbReference type="Proteomes" id="UP001187343">
    <property type="component" value="Unassembled WGS sequence"/>
</dbReference>
<dbReference type="InterPro" id="IPR037104">
    <property type="entry name" value="Annexin_sf"/>
</dbReference>
<dbReference type="GO" id="GO:0006909">
    <property type="term" value="P:phagocytosis"/>
    <property type="evidence" value="ECO:0007669"/>
    <property type="project" value="TreeGrafter"/>
</dbReference>
<dbReference type="PROSITE" id="PS00223">
    <property type="entry name" value="ANNEXIN_1"/>
    <property type="match status" value="6"/>
</dbReference>
<dbReference type="GO" id="GO:0071385">
    <property type="term" value="P:cellular response to glucocorticoid stimulus"/>
    <property type="evidence" value="ECO:0007669"/>
    <property type="project" value="TreeGrafter"/>
</dbReference>
<dbReference type="InterPro" id="IPR001464">
    <property type="entry name" value="Annexin"/>
</dbReference>
<name>A0AA88U4P6_9TELE</name>
<keyword evidence="3 6" id="KW-0106">Calcium</keyword>
<evidence type="ECO:0000313" key="8">
    <source>
        <dbReference type="Proteomes" id="UP001187343"/>
    </source>
</evidence>
<dbReference type="SUPFAM" id="SSF47874">
    <property type="entry name" value="Annexin"/>
    <property type="match status" value="2"/>
</dbReference>
<dbReference type="GO" id="GO:0007165">
    <property type="term" value="P:signal transduction"/>
    <property type="evidence" value="ECO:0007669"/>
    <property type="project" value="TreeGrafter"/>
</dbReference>
<dbReference type="PANTHER" id="PTHR10502:SF237">
    <property type="entry name" value="ANNEXIN"/>
    <property type="match status" value="1"/>
</dbReference>
<dbReference type="PRINTS" id="PR00196">
    <property type="entry name" value="ANNEXIN"/>
</dbReference>
<gene>
    <name evidence="7" type="ORF">Q8A67_003626</name>
</gene>
<dbReference type="FunFam" id="1.10.220.10:FF:000001">
    <property type="entry name" value="Annexin"/>
    <property type="match status" value="2"/>
</dbReference>
<evidence type="ECO:0000256" key="3">
    <source>
        <dbReference type="ARBA" id="ARBA00022837"/>
    </source>
</evidence>
<dbReference type="PROSITE" id="PS51897">
    <property type="entry name" value="ANNEXIN_2"/>
    <property type="match status" value="8"/>
</dbReference>
<dbReference type="InterPro" id="IPR018502">
    <property type="entry name" value="Annexin_repeat"/>
</dbReference>
<dbReference type="GO" id="GO:0005737">
    <property type="term" value="C:cytoplasm"/>
    <property type="evidence" value="ECO:0007669"/>
    <property type="project" value="TreeGrafter"/>
</dbReference>
<dbReference type="InterPro" id="IPR018252">
    <property type="entry name" value="Annexin_repeat_CS"/>
</dbReference>
<keyword evidence="5 6" id="KW-0111">Calcium/phospholipid-binding</keyword>
<dbReference type="EMBL" id="JAUYZG010000003">
    <property type="protein sequence ID" value="KAK2911493.1"/>
    <property type="molecule type" value="Genomic_DNA"/>
</dbReference>
<dbReference type="FunFam" id="1.10.220.10:FF:000007">
    <property type="entry name" value="Annexin"/>
    <property type="match status" value="2"/>
</dbReference>